<sequence>MKIIINILFGLFLSFVWSQTAPSNKIDIVRSDALIHVEPKDVGLDKTYIHTKVDSIVTNGIRQKAFPGAVVLVAKQGKIIFEEAYGYHTYDSIRPTAKNDLFDLASVTKITGALPAIMKLVDEGKLDLDKPFSTYWKRWQKREDKKNISLREILAHQAGLQPYIIFLNEVIKKNGKLKSRFVKSEANNRFHNQAYDGLYVKDRFNRKMYRMIDRSEVSKEKKYVYSGLAFLLFPELVEEITGDSYEYYLEKNFYLPLSIPTMGFRPSTKKFSNSIVPTEQDTIFRQTLTQGWVHDENASLLGGVSGNAGLFATASDLAILMQMYMQYGMYDGKRYFSEATVREFIKVQYPENENRRGLGFDKPLLGNDTLQLKDAYPAPEVSSESFGHSGFTGTFVWADPVNQLVYIFLSNRVNPTRDHQNIYDLNIRSAIQEIFYKATLASE</sequence>
<reference evidence="3" key="1">
    <citation type="journal article" date="2015" name="Nature">
        <title>Complex archaea that bridge the gap between prokaryotes and eukaryotes.</title>
        <authorList>
            <person name="Spang A."/>
            <person name="Saw J.H."/>
            <person name="Jorgensen S.L."/>
            <person name="Zaremba-Niedzwiedzka K."/>
            <person name="Martijn J."/>
            <person name="Lind A.E."/>
            <person name="van Eijk R."/>
            <person name="Schleper C."/>
            <person name="Guy L."/>
            <person name="Ettema T.J."/>
        </authorList>
    </citation>
    <scope>NUCLEOTIDE SEQUENCE</scope>
</reference>
<comment type="caution">
    <text evidence="3">The sequence shown here is derived from an EMBL/GenBank/DDBJ whole genome shotgun (WGS) entry which is preliminary data.</text>
</comment>
<dbReference type="InterPro" id="IPR012338">
    <property type="entry name" value="Beta-lactam/transpept-like"/>
</dbReference>
<dbReference type="InterPro" id="IPR001466">
    <property type="entry name" value="Beta-lactam-related"/>
</dbReference>
<dbReference type="PANTHER" id="PTHR43283">
    <property type="entry name" value="BETA-LACTAMASE-RELATED"/>
    <property type="match status" value="1"/>
</dbReference>
<organism evidence="3">
    <name type="scientific">marine sediment metagenome</name>
    <dbReference type="NCBI Taxonomy" id="412755"/>
    <lineage>
        <taxon>unclassified sequences</taxon>
        <taxon>metagenomes</taxon>
        <taxon>ecological metagenomes</taxon>
    </lineage>
</organism>
<evidence type="ECO:0000256" key="1">
    <source>
        <dbReference type="ARBA" id="ARBA00022801"/>
    </source>
</evidence>
<protein>
    <recommendedName>
        <fullName evidence="2">Beta-lactamase-related domain-containing protein</fullName>
    </recommendedName>
</protein>
<evidence type="ECO:0000313" key="3">
    <source>
        <dbReference type="EMBL" id="KKN38141.1"/>
    </source>
</evidence>
<dbReference type="Gene3D" id="3.40.710.10">
    <property type="entry name" value="DD-peptidase/beta-lactamase superfamily"/>
    <property type="match status" value="1"/>
</dbReference>
<accession>A0A0F9SMN5</accession>
<dbReference type="AlphaFoldDB" id="A0A0F9SMN5"/>
<dbReference type="PANTHER" id="PTHR43283:SF11">
    <property type="entry name" value="BETA-LACTAMASE-RELATED DOMAIN-CONTAINING PROTEIN"/>
    <property type="match status" value="1"/>
</dbReference>
<dbReference type="InterPro" id="IPR050789">
    <property type="entry name" value="Diverse_Enzym_Activities"/>
</dbReference>
<dbReference type="SUPFAM" id="SSF56601">
    <property type="entry name" value="beta-lactamase/transpeptidase-like"/>
    <property type="match status" value="1"/>
</dbReference>
<name>A0A0F9SMN5_9ZZZZ</name>
<dbReference type="GO" id="GO:0016787">
    <property type="term" value="F:hydrolase activity"/>
    <property type="evidence" value="ECO:0007669"/>
    <property type="project" value="UniProtKB-KW"/>
</dbReference>
<dbReference type="Pfam" id="PF00144">
    <property type="entry name" value="Beta-lactamase"/>
    <property type="match status" value="1"/>
</dbReference>
<keyword evidence="1" id="KW-0378">Hydrolase</keyword>
<feature type="domain" description="Beta-lactamase-related" evidence="2">
    <location>
        <begin position="53"/>
        <end position="421"/>
    </location>
</feature>
<gene>
    <name evidence="3" type="ORF">LCGC14_0756350</name>
</gene>
<evidence type="ECO:0000259" key="2">
    <source>
        <dbReference type="Pfam" id="PF00144"/>
    </source>
</evidence>
<proteinExistence type="predicted"/>
<dbReference type="EMBL" id="LAZR01001849">
    <property type="protein sequence ID" value="KKN38141.1"/>
    <property type="molecule type" value="Genomic_DNA"/>
</dbReference>